<evidence type="ECO:0000313" key="2">
    <source>
        <dbReference type="EMBL" id="MCZ4280356.1"/>
    </source>
</evidence>
<dbReference type="InterPro" id="IPR015000">
    <property type="entry name" value="EipB-like"/>
</dbReference>
<feature type="transmembrane region" description="Helical" evidence="1">
    <location>
        <begin position="12"/>
        <end position="32"/>
    </location>
</feature>
<dbReference type="RefSeq" id="WP_269422562.1">
    <property type="nucleotide sequence ID" value="NZ_JAPWGY010000002.1"/>
</dbReference>
<evidence type="ECO:0000313" key="3">
    <source>
        <dbReference type="Proteomes" id="UP001069802"/>
    </source>
</evidence>
<organism evidence="2 3">
    <name type="scientific">Kiloniella laminariae</name>
    <dbReference type="NCBI Taxonomy" id="454162"/>
    <lineage>
        <taxon>Bacteria</taxon>
        <taxon>Pseudomonadati</taxon>
        <taxon>Pseudomonadota</taxon>
        <taxon>Alphaproteobacteria</taxon>
        <taxon>Rhodospirillales</taxon>
        <taxon>Kiloniellaceae</taxon>
        <taxon>Kiloniella</taxon>
    </lineage>
</organism>
<protein>
    <submittedName>
        <fullName evidence="2">DUF1849 family protein</fullName>
    </submittedName>
</protein>
<comment type="caution">
    <text evidence="2">The sequence shown here is derived from an EMBL/GenBank/DDBJ whole genome shotgun (WGS) entry which is preliminary data.</text>
</comment>
<dbReference type="Proteomes" id="UP001069802">
    <property type="component" value="Unassembled WGS sequence"/>
</dbReference>
<accession>A0ABT4LGX9</accession>
<evidence type="ECO:0000256" key="1">
    <source>
        <dbReference type="SAM" id="Phobius"/>
    </source>
</evidence>
<keyword evidence="1" id="KW-0472">Membrane</keyword>
<dbReference type="EMBL" id="JAPWGY010000002">
    <property type="protein sequence ID" value="MCZ4280356.1"/>
    <property type="molecule type" value="Genomic_DNA"/>
</dbReference>
<dbReference type="Pfam" id="PF08904">
    <property type="entry name" value="EipB_like"/>
    <property type="match status" value="1"/>
</dbReference>
<keyword evidence="1" id="KW-1133">Transmembrane helix</keyword>
<gene>
    <name evidence="2" type="ORF">O4H49_06185</name>
</gene>
<name>A0ABT4LGX9_9PROT</name>
<keyword evidence="1" id="KW-0812">Transmembrane</keyword>
<sequence>MGTIPRLPKVCIGGGNWLVIPLMVLAGGMGLITTAEASSRLQSAFLPHKAVYDLRLHSSEQGQVSNMNGFIRYDWSGDCKGWLTKNELEMRVGYADGGVHEFALGFSTWESRDGTVLRFAVHETGADAVQHSVVGKASRQGEGEGLKVELSQPEISQMEVGSAIFPTEFLSEIISAAREGQSSLFLPVFDGTGDLEVFNVSVAIVPAEDRGVRAPELSDSRSWRVFLAYYEQLEDTPLPIQEQSLLLYENGVVTEILLDFGEFSVSGEMIRFEEIPTPVCE</sequence>
<proteinExistence type="predicted"/>
<keyword evidence="3" id="KW-1185">Reference proteome</keyword>
<reference evidence="2" key="1">
    <citation type="submission" date="2022-12" db="EMBL/GenBank/DDBJ databases">
        <title>Bacterial isolates from different developmental stages of Nematostella vectensis.</title>
        <authorList>
            <person name="Fraune S."/>
        </authorList>
    </citation>
    <scope>NUCLEOTIDE SEQUENCE</scope>
    <source>
        <strain evidence="2">G21630-S1</strain>
    </source>
</reference>